<accession>A0A6H5HPU1</accession>
<dbReference type="AlphaFoldDB" id="A0A6H5HPU1"/>
<evidence type="ECO:0000313" key="3">
    <source>
        <dbReference type="Proteomes" id="UP000479000"/>
    </source>
</evidence>
<proteinExistence type="predicted"/>
<evidence type="ECO:0000313" key="1">
    <source>
        <dbReference type="EMBL" id="CAB0019086.1"/>
    </source>
</evidence>
<feature type="non-terminal residue" evidence="1">
    <location>
        <position position="1"/>
    </location>
</feature>
<protein>
    <submittedName>
        <fullName evidence="1">Uncharacterized protein</fullName>
    </submittedName>
</protein>
<feature type="non-terminal residue" evidence="1">
    <location>
        <position position="52"/>
    </location>
</feature>
<organism evidence="1 3">
    <name type="scientific">Nesidiocoris tenuis</name>
    <dbReference type="NCBI Taxonomy" id="355587"/>
    <lineage>
        <taxon>Eukaryota</taxon>
        <taxon>Metazoa</taxon>
        <taxon>Ecdysozoa</taxon>
        <taxon>Arthropoda</taxon>
        <taxon>Hexapoda</taxon>
        <taxon>Insecta</taxon>
        <taxon>Pterygota</taxon>
        <taxon>Neoptera</taxon>
        <taxon>Paraneoptera</taxon>
        <taxon>Hemiptera</taxon>
        <taxon>Heteroptera</taxon>
        <taxon>Panheteroptera</taxon>
        <taxon>Cimicomorpha</taxon>
        <taxon>Miridae</taxon>
        <taxon>Dicyphina</taxon>
        <taxon>Nesidiocoris</taxon>
    </lineage>
</organism>
<evidence type="ECO:0000313" key="2">
    <source>
        <dbReference type="EMBL" id="CAB0019088.1"/>
    </source>
</evidence>
<sequence>LVHRTVHWRVPFNSNSCYNQHQVKYSDGFMGLSGIFLPDCSEPNVTTIVPYI</sequence>
<reference evidence="1 3" key="1">
    <citation type="submission" date="2020-02" db="EMBL/GenBank/DDBJ databases">
        <authorList>
            <person name="Ferguson B K."/>
        </authorList>
    </citation>
    <scope>NUCLEOTIDE SEQUENCE [LARGE SCALE GENOMIC DNA]</scope>
</reference>
<name>A0A6H5HPU1_9HEMI</name>
<gene>
    <name evidence="1" type="ORF">NTEN_LOCUS22798</name>
    <name evidence="2" type="ORF">NTEN_LOCUS22800</name>
</gene>
<dbReference type="EMBL" id="CADCXU010033748">
    <property type="protein sequence ID" value="CAB0019088.1"/>
    <property type="molecule type" value="Genomic_DNA"/>
</dbReference>
<keyword evidence="3" id="KW-1185">Reference proteome</keyword>
<dbReference type="Proteomes" id="UP000479000">
    <property type="component" value="Unassembled WGS sequence"/>
</dbReference>
<dbReference type="EMBL" id="CADCXU010033747">
    <property type="protein sequence ID" value="CAB0019086.1"/>
    <property type="molecule type" value="Genomic_DNA"/>
</dbReference>